<dbReference type="GO" id="GO:0005524">
    <property type="term" value="F:ATP binding"/>
    <property type="evidence" value="ECO:0007669"/>
    <property type="project" value="UniProtKB-KW"/>
</dbReference>
<dbReference type="GO" id="GO:0055085">
    <property type="term" value="P:transmembrane transport"/>
    <property type="evidence" value="ECO:0007669"/>
    <property type="project" value="UniProtKB-ARBA"/>
</dbReference>
<dbReference type="PANTHER" id="PTHR43776">
    <property type="entry name" value="TRANSPORT ATP-BINDING PROTEIN"/>
    <property type="match status" value="1"/>
</dbReference>
<dbReference type="Pfam" id="PF00005">
    <property type="entry name" value="ABC_tran"/>
    <property type="match status" value="1"/>
</dbReference>
<protein>
    <submittedName>
        <fullName evidence="6">Oligopeptide transport ATP-binding protein OppF</fullName>
    </submittedName>
</protein>
<sequence length="336" mass="36841">MLGGVKPLVRVDGLKVHFPVYKGSFFKRRSGAVRAVDGVSFEVRKGETLGLVGESGCGKSTTGRALMRLVEATAGSVELGGEDLLALQGEALRRRRRDFQMIFQDPYGSLNPRMTVLDIVAEPLRAHGLGGRGSELTARVQEILELCGLNARFIRRYPHEFSGGQRQRVAIARALALRPSFVVCDEPVSALDVSIRAQVLNLLVKLQRELSLTYLFIAHDLAAVRHLSDRIAVMYLGRIVELSPADEIYRRPAHPYTQALISAVPIPDPAAESQRQRIVLEGDVPSPLAPPSGCSFHPRCPTFKRLDSAQQARCRGEEPVLRVLGDGRHAACHFAA</sequence>
<dbReference type="GO" id="GO:0016887">
    <property type="term" value="F:ATP hydrolysis activity"/>
    <property type="evidence" value="ECO:0007669"/>
    <property type="project" value="InterPro"/>
</dbReference>
<dbReference type="Pfam" id="PF08352">
    <property type="entry name" value="oligo_HPY"/>
    <property type="match status" value="1"/>
</dbReference>
<proteinExistence type="inferred from homology"/>
<dbReference type="SUPFAM" id="SSF52540">
    <property type="entry name" value="P-loop containing nucleoside triphosphate hydrolases"/>
    <property type="match status" value="1"/>
</dbReference>
<gene>
    <name evidence="6" type="ORF">AKJ08_0822</name>
</gene>
<dbReference type="InterPro" id="IPR017871">
    <property type="entry name" value="ABC_transporter-like_CS"/>
</dbReference>
<dbReference type="Proteomes" id="UP000055590">
    <property type="component" value="Chromosome"/>
</dbReference>
<keyword evidence="7" id="KW-1185">Reference proteome</keyword>
<evidence type="ECO:0000256" key="1">
    <source>
        <dbReference type="ARBA" id="ARBA00005417"/>
    </source>
</evidence>
<dbReference type="GO" id="GO:0015833">
    <property type="term" value="P:peptide transport"/>
    <property type="evidence" value="ECO:0007669"/>
    <property type="project" value="InterPro"/>
</dbReference>
<dbReference type="InterPro" id="IPR027417">
    <property type="entry name" value="P-loop_NTPase"/>
</dbReference>
<dbReference type="FunFam" id="3.40.50.300:FF:000016">
    <property type="entry name" value="Oligopeptide ABC transporter ATP-binding component"/>
    <property type="match status" value="1"/>
</dbReference>
<dbReference type="OrthoDB" id="9809450at2"/>
<evidence type="ECO:0000259" key="5">
    <source>
        <dbReference type="PROSITE" id="PS50893"/>
    </source>
</evidence>
<keyword evidence="3" id="KW-0547">Nucleotide-binding</keyword>
<dbReference type="PROSITE" id="PS50893">
    <property type="entry name" value="ABC_TRANSPORTER_2"/>
    <property type="match status" value="1"/>
</dbReference>
<evidence type="ECO:0000256" key="3">
    <source>
        <dbReference type="ARBA" id="ARBA00022741"/>
    </source>
</evidence>
<dbReference type="STRING" id="1391653.AKJ08_0822"/>
<evidence type="ECO:0000256" key="4">
    <source>
        <dbReference type="ARBA" id="ARBA00022840"/>
    </source>
</evidence>
<keyword evidence="2" id="KW-0813">Transport</keyword>
<name>A0A0K1PA92_9BACT</name>
<evidence type="ECO:0000256" key="2">
    <source>
        <dbReference type="ARBA" id="ARBA00022448"/>
    </source>
</evidence>
<dbReference type="RefSeq" id="WP_050724882.1">
    <property type="nucleotide sequence ID" value="NZ_CP012332.1"/>
</dbReference>
<dbReference type="NCBIfam" id="TIGR01727">
    <property type="entry name" value="oligo_HPY"/>
    <property type="match status" value="1"/>
</dbReference>
<dbReference type="InterPro" id="IPR003593">
    <property type="entry name" value="AAA+_ATPase"/>
</dbReference>
<dbReference type="KEGG" id="vin:AKJ08_0822"/>
<comment type="similarity">
    <text evidence="1">Belongs to the ABC transporter superfamily.</text>
</comment>
<accession>A0A0K1PA92</accession>
<dbReference type="PANTHER" id="PTHR43776:SF7">
    <property type="entry name" value="D,D-DIPEPTIDE TRANSPORT ATP-BINDING PROTEIN DDPF-RELATED"/>
    <property type="match status" value="1"/>
</dbReference>
<dbReference type="SMART" id="SM00382">
    <property type="entry name" value="AAA"/>
    <property type="match status" value="1"/>
</dbReference>
<dbReference type="InterPro" id="IPR050319">
    <property type="entry name" value="ABC_transp_ATP-bind"/>
</dbReference>
<reference evidence="6 7" key="1">
    <citation type="submission" date="2015-08" db="EMBL/GenBank/DDBJ databases">
        <authorList>
            <person name="Babu N.S."/>
            <person name="Beckwith C.J."/>
            <person name="Beseler K.G."/>
            <person name="Brison A."/>
            <person name="Carone J.V."/>
            <person name="Caskin T.P."/>
            <person name="Diamond M."/>
            <person name="Durham M.E."/>
            <person name="Foxe J.M."/>
            <person name="Go M."/>
            <person name="Henderson B.A."/>
            <person name="Jones I.B."/>
            <person name="McGettigan J.A."/>
            <person name="Micheletti S.J."/>
            <person name="Nasrallah M.E."/>
            <person name="Ortiz D."/>
            <person name="Piller C.R."/>
            <person name="Privatt S.R."/>
            <person name="Schneider S.L."/>
            <person name="Sharp S."/>
            <person name="Smith T.C."/>
            <person name="Stanton J.D."/>
            <person name="Ullery H.E."/>
            <person name="Wilson R.J."/>
            <person name="Serrano M.G."/>
            <person name="Buck G."/>
            <person name="Lee V."/>
            <person name="Wang Y."/>
            <person name="Carvalho R."/>
            <person name="Voegtly L."/>
            <person name="Shi R."/>
            <person name="Duckworth R."/>
            <person name="Johnson A."/>
            <person name="Loviza R."/>
            <person name="Walstead R."/>
            <person name="Shah Z."/>
            <person name="Kiflezghi M."/>
            <person name="Wade K."/>
            <person name="Ball S.L."/>
            <person name="Bradley K.W."/>
            <person name="Asai D.J."/>
            <person name="Bowman C.A."/>
            <person name="Russell D.A."/>
            <person name="Pope W.H."/>
            <person name="Jacobs-Sera D."/>
            <person name="Hendrix R.W."/>
            <person name="Hatfull G.F."/>
        </authorList>
    </citation>
    <scope>NUCLEOTIDE SEQUENCE [LARGE SCALE GENOMIC DNA]</scope>
    <source>
        <strain evidence="6 7">DSM 27710</strain>
    </source>
</reference>
<dbReference type="PATRIC" id="fig|1391653.3.peg.846"/>
<dbReference type="AlphaFoldDB" id="A0A0K1PA92"/>
<organism evidence="6 7">
    <name type="scientific">Vulgatibacter incomptus</name>
    <dbReference type="NCBI Taxonomy" id="1391653"/>
    <lineage>
        <taxon>Bacteria</taxon>
        <taxon>Pseudomonadati</taxon>
        <taxon>Myxococcota</taxon>
        <taxon>Myxococcia</taxon>
        <taxon>Myxococcales</taxon>
        <taxon>Cystobacterineae</taxon>
        <taxon>Vulgatibacteraceae</taxon>
        <taxon>Vulgatibacter</taxon>
    </lineage>
</organism>
<dbReference type="EMBL" id="CP012332">
    <property type="protein sequence ID" value="AKU90435.1"/>
    <property type="molecule type" value="Genomic_DNA"/>
</dbReference>
<dbReference type="PROSITE" id="PS00211">
    <property type="entry name" value="ABC_TRANSPORTER_1"/>
    <property type="match status" value="1"/>
</dbReference>
<feature type="domain" description="ABC transporter" evidence="5">
    <location>
        <begin position="20"/>
        <end position="261"/>
    </location>
</feature>
<dbReference type="InterPro" id="IPR003439">
    <property type="entry name" value="ABC_transporter-like_ATP-bd"/>
</dbReference>
<keyword evidence="4 6" id="KW-0067">ATP-binding</keyword>
<dbReference type="Gene3D" id="3.40.50.300">
    <property type="entry name" value="P-loop containing nucleotide triphosphate hydrolases"/>
    <property type="match status" value="1"/>
</dbReference>
<evidence type="ECO:0000313" key="7">
    <source>
        <dbReference type="Proteomes" id="UP000055590"/>
    </source>
</evidence>
<dbReference type="InterPro" id="IPR013563">
    <property type="entry name" value="Oligopep_ABC_C"/>
</dbReference>
<dbReference type="CDD" id="cd03257">
    <property type="entry name" value="ABC_NikE_OppD_transporters"/>
    <property type="match status" value="1"/>
</dbReference>
<evidence type="ECO:0000313" key="6">
    <source>
        <dbReference type="EMBL" id="AKU90435.1"/>
    </source>
</evidence>